<name>A0A540VJZ6_9CHLR</name>
<dbReference type="AlphaFoldDB" id="A0A540VJZ6"/>
<sequence length="309" mass="32427">MTGLALLLDLALGDPPNRLHPVAWMGQAIAAAQRRAQGSGRSPLAYLLMGAGIALGGGAAVAVLARAAEWLAARLPRPWGWLLQALLLKSTFSLRGLMGAARAVHEPLAAGDLPTARRLLGWHLVSRDTRALDAGQVAAATIESLAENCSDGVLAPLFYYGLGGLPAAMAYRFVNTGDAMLGYRDPAREWLGKAPARLDDLANLVPARLTAGLLVLAAWLAGENPRRAWRVWRRDHGCTASPNAGHPMAAMAGALGVALAKEGHYVLGEGQPTPTPAEIPRAVKMVWLASLLGVGLLVAGLKIKRLKIG</sequence>
<gene>
    <name evidence="9 10" type="primary">cobD</name>
    <name evidence="10" type="ORF">FKZ61_04585</name>
</gene>
<evidence type="ECO:0000256" key="9">
    <source>
        <dbReference type="HAMAP-Rule" id="MF_00024"/>
    </source>
</evidence>
<dbReference type="EMBL" id="VIGC01000005">
    <property type="protein sequence ID" value="TQE97078.1"/>
    <property type="molecule type" value="Genomic_DNA"/>
</dbReference>
<protein>
    <recommendedName>
        <fullName evidence="9">Cobalamin biosynthesis protein CobD</fullName>
    </recommendedName>
</protein>
<dbReference type="GO" id="GO:0048472">
    <property type="term" value="F:threonine-phosphate decarboxylase activity"/>
    <property type="evidence" value="ECO:0007669"/>
    <property type="project" value="InterPro"/>
</dbReference>
<evidence type="ECO:0000256" key="7">
    <source>
        <dbReference type="ARBA" id="ARBA00022989"/>
    </source>
</evidence>
<comment type="pathway">
    <text evidence="2 9">Cofactor biosynthesis; adenosylcobalamin biosynthesis.</text>
</comment>
<evidence type="ECO:0000313" key="10">
    <source>
        <dbReference type="EMBL" id="TQE97078.1"/>
    </source>
</evidence>
<evidence type="ECO:0000256" key="5">
    <source>
        <dbReference type="ARBA" id="ARBA00022573"/>
    </source>
</evidence>
<dbReference type="GO" id="GO:0009236">
    <property type="term" value="P:cobalamin biosynthetic process"/>
    <property type="evidence" value="ECO:0007669"/>
    <property type="project" value="UniProtKB-UniRule"/>
</dbReference>
<dbReference type="HAMAP" id="MF_00024">
    <property type="entry name" value="CobD_CbiB"/>
    <property type="match status" value="1"/>
</dbReference>
<dbReference type="PANTHER" id="PTHR34308:SF1">
    <property type="entry name" value="COBALAMIN BIOSYNTHESIS PROTEIN CBIB"/>
    <property type="match status" value="1"/>
</dbReference>
<dbReference type="GO" id="GO:0005886">
    <property type="term" value="C:plasma membrane"/>
    <property type="evidence" value="ECO:0007669"/>
    <property type="project" value="UniProtKB-SubCell"/>
</dbReference>
<comment type="subcellular location">
    <subcellularLocation>
        <location evidence="1 9">Cell membrane</location>
        <topology evidence="1 9">Multi-pass membrane protein</topology>
    </subcellularLocation>
</comment>
<keyword evidence="4 9" id="KW-1003">Cell membrane</keyword>
<feature type="transmembrane region" description="Helical" evidence="9">
    <location>
        <begin position="201"/>
        <end position="222"/>
    </location>
</feature>
<evidence type="ECO:0000256" key="8">
    <source>
        <dbReference type="ARBA" id="ARBA00023136"/>
    </source>
</evidence>
<dbReference type="GO" id="GO:0015420">
    <property type="term" value="F:ABC-type vitamin B12 transporter activity"/>
    <property type="evidence" value="ECO:0007669"/>
    <property type="project" value="UniProtKB-UniRule"/>
</dbReference>
<evidence type="ECO:0000256" key="3">
    <source>
        <dbReference type="ARBA" id="ARBA00006263"/>
    </source>
</evidence>
<organism evidence="10 11">
    <name type="scientific">Litorilinea aerophila</name>
    <dbReference type="NCBI Taxonomy" id="1204385"/>
    <lineage>
        <taxon>Bacteria</taxon>
        <taxon>Bacillati</taxon>
        <taxon>Chloroflexota</taxon>
        <taxon>Caldilineae</taxon>
        <taxon>Caldilineales</taxon>
        <taxon>Caldilineaceae</taxon>
        <taxon>Litorilinea</taxon>
    </lineage>
</organism>
<evidence type="ECO:0000256" key="4">
    <source>
        <dbReference type="ARBA" id="ARBA00022475"/>
    </source>
</evidence>
<keyword evidence="7 9" id="KW-1133">Transmembrane helix</keyword>
<feature type="transmembrane region" description="Helical" evidence="9">
    <location>
        <begin position="44"/>
        <end position="65"/>
    </location>
</feature>
<dbReference type="InParanoid" id="A0A540VJZ6"/>
<dbReference type="Proteomes" id="UP000317371">
    <property type="component" value="Unassembled WGS sequence"/>
</dbReference>
<comment type="similarity">
    <text evidence="3 9">Belongs to the CobD/CbiB family.</text>
</comment>
<comment type="caution">
    <text evidence="10">The sequence shown here is derived from an EMBL/GenBank/DDBJ whole genome shotgun (WGS) entry which is preliminary data.</text>
</comment>
<feature type="transmembrane region" description="Helical" evidence="9">
    <location>
        <begin position="285"/>
        <end position="303"/>
    </location>
</feature>
<evidence type="ECO:0000256" key="2">
    <source>
        <dbReference type="ARBA" id="ARBA00004953"/>
    </source>
</evidence>
<keyword evidence="6 9" id="KW-0812">Transmembrane</keyword>
<keyword evidence="5 9" id="KW-0169">Cobalamin biosynthesis</keyword>
<dbReference type="InterPro" id="IPR004485">
    <property type="entry name" value="Cobalamin_biosynth_CobD/CbiB"/>
</dbReference>
<keyword evidence="11" id="KW-1185">Reference proteome</keyword>
<dbReference type="NCBIfam" id="TIGR00380">
    <property type="entry name" value="cobal_cbiB"/>
    <property type="match status" value="1"/>
</dbReference>
<evidence type="ECO:0000256" key="6">
    <source>
        <dbReference type="ARBA" id="ARBA00022692"/>
    </source>
</evidence>
<accession>A0A540VJZ6</accession>
<proteinExistence type="inferred from homology"/>
<dbReference type="PANTHER" id="PTHR34308">
    <property type="entry name" value="COBALAMIN BIOSYNTHESIS PROTEIN CBIB"/>
    <property type="match status" value="1"/>
</dbReference>
<reference evidence="10 11" key="1">
    <citation type="submission" date="2019-06" db="EMBL/GenBank/DDBJ databases">
        <title>Genome sequence of Litorilinea aerophila BAA-2444.</title>
        <authorList>
            <person name="Maclea K.S."/>
            <person name="Maurais E.G."/>
            <person name="Iannazzi L.C."/>
        </authorList>
    </citation>
    <scope>NUCLEOTIDE SEQUENCE [LARGE SCALE GENOMIC DNA]</scope>
    <source>
        <strain evidence="10 11">ATCC BAA-2444</strain>
    </source>
</reference>
<dbReference type="UniPathway" id="UPA00148"/>
<dbReference type="OrthoDB" id="9811967at2"/>
<comment type="caution">
    <text evidence="9">Lacks conserved residue(s) required for the propagation of feature annotation.</text>
</comment>
<comment type="function">
    <text evidence="9">Converts cobyric acid to cobinamide by the addition of aminopropanol on the F carboxylic group.</text>
</comment>
<evidence type="ECO:0000256" key="1">
    <source>
        <dbReference type="ARBA" id="ARBA00004651"/>
    </source>
</evidence>
<evidence type="ECO:0000313" key="11">
    <source>
        <dbReference type="Proteomes" id="UP000317371"/>
    </source>
</evidence>
<keyword evidence="8 9" id="KW-0472">Membrane</keyword>
<dbReference type="Pfam" id="PF03186">
    <property type="entry name" value="CobD_Cbib"/>
    <property type="match status" value="1"/>
</dbReference>